<dbReference type="PROSITE" id="PS50075">
    <property type="entry name" value="CARRIER"/>
    <property type="match status" value="1"/>
</dbReference>
<reference evidence="4 5" key="1">
    <citation type="journal article" date="2012" name="J. Bacteriol.">
        <title>Genome sequence of Rhizobium grahamii CCGE502, a broad-host-range symbiont with low nodulation competitiveness in Phaseolus vulgaris.</title>
        <authorList>
            <person name="Althabegoiti M.J."/>
            <person name="Lozano L."/>
            <person name="Torres-Tejerizo G."/>
            <person name="Ormeno-Orrillo E."/>
            <person name="Rogel M.A."/>
            <person name="Gonzalez V."/>
            <person name="Martinez-Romero E."/>
        </authorList>
    </citation>
    <scope>NUCLEOTIDE SEQUENCE [LARGE SCALE GENOMIC DNA]</scope>
    <source>
        <strain evidence="4 5">CCGE 502</strain>
        <plasmid evidence="4">pRg502a</plasmid>
    </source>
</reference>
<dbReference type="Gene3D" id="1.10.1200.10">
    <property type="entry name" value="ACP-like"/>
    <property type="match status" value="1"/>
</dbReference>
<name>S3HJM7_9HYPH</name>
<proteinExistence type="predicted"/>
<dbReference type="InterPro" id="IPR009081">
    <property type="entry name" value="PP-bd_ACP"/>
</dbReference>
<sequence>MPDQIADNVIAMIKRSAASNGADSPVGDHEITAATELTSLGIDSLGLADLLWDIEEAYGIRIEYSTVDAWSNLQSVGDLVEAVRGLAAREV</sequence>
<geneLocation type="plasmid" evidence="4">
    <name>pRg502a</name>
</geneLocation>
<organism evidence="4 5">
    <name type="scientific">Rhizobium grahamii CCGE 502</name>
    <dbReference type="NCBI Taxonomy" id="990285"/>
    <lineage>
        <taxon>Bacteria</taxon>
        <taxon>Pseudomonadati</taxon>
        <taxon>Pseudomonadota</taxon>
        <taxon>Alphaproteobacteria</taxon>
        <taxon>Hyphomicrobiales</taxon>
        <taxon>Rhizobiaceae</taxon>
        <taxon>Rhizobium/Agrobacterium group</taxon>
        <taxon>Rhizobium</taxon>
    </lineage>
</organism>
<dbReference type="SUPFAM" id="SSF47336">
    <property type="entry name" value="ACP-like"/>
    <property type="match status" value="1"/>
</dbReference>
<evidence type="ECO:0000313" key="5">
    <source>
        <dbReference type="Proteomes" id="UP000014411"/>
    </source>
</evidence>
<dbReference type="InterPro" id="IPR036736">
    <property type="entry name" value="ACP-like_sf"/>
</dbReference>
<evidence type="ECO:0000259" key="3">
    <source>
        <dbReference type="PROSITE" id="PS50075"/>
    </source>
</evidence>
<dbReference type="RefSeq" id="WP_016558511.1">
    <property type="nucleotide sequence ID" value="NZ_AEYE02000038.1"/>
</dbReference>
<keyword evidence="5" id="KW-1185">Reference proteome</keyword>
<comment type="caution">
    <text evidence="4">The sequence shown here is derived from an EMBL/GenBank/DDBJ whole genome shotgun (WGS) entry which is preliminary data.</text>
</comment>
<dbReference type="Pfam" id="PF00550">
    <property type="entry name" value="PP-binding"/>
    <property type="match status" value="1"/>
</dbReference>
<dbReference type="PROSITE" id="PS00012">
    <property type="entry name" value="PHOSPHOPANTETHEINE"/>
    <property type="match status" value="1"/>
</dbReference>
<gene>
    <name evidence="4" type="primary">nodF</name>
    <name evidence="4" type="ORF">RGCCGE502_33121</name>
</gene>
<protein>
    <submittedName>
        <fullName evidence="4">Phosphopantetheine-binding protein, NodF</fullName>
    </submittedName>
</protein>
<keyword evidence="2" id="KW-0597">Phosphoprotein</keyword>
<evidence type="ECO:0000256" key="2">
    <source>
        <dbReference type="ARBA" id="ARBA00022553"/>
    </source>
</evidence>
<dbReference type="EMBL" id="AEYE02000038">
    <property type="protein sequence ID" value="EPE93741.1"/>
    <property type="molecule type" value="Genomic_DNA"/>
</dbReference>
<keyword evidence="4" id="KW-0614">Plasmid</keyword>
<evidence type="ECO:0000313" key="4">
    <source>
        <dbReference type="EMBL" id="EPE93741.1"/>
    </source>
</evidence>
<evidence type="ECO:0000256" key="1">
    <source>
        <dbReference type="ARBA" id="ARBA00022450"/>
    </source>
</evidence>
<dbReference type="HOGENOM" id="CLU_108696_9_2_5"/>
<feature type="domain" description="Carrier" evidence="3">
    <location>
        <begin position="3"/>
        <end position="87"/>
    </location>
</feature>
<accession>S3HJM7</accession>
<dbReference type="InterPro" id="IPR006162">
    <property type="entry name" value="Ppantetheine_attach_site"/>
</dbReference>
<dbReference type="Proteomes" id="UP000014411">
    <property type="component" value="Unassembled WGS sequence"/>
</dbReference>
<dbReference type="AlphaFoldDB" id="S3HJM7"/>
<keyword evidence="1" id="KW-0596">Phosphopantetheine</keyword>